<keyword evidence="1" id="KW-0812">Transmembrane</keyword>
<feature type="transmembrane region" description="Helical" evidence="1">
    <location>
        <begin position="38"/>
        <end position="60"/>
    </location>
</feature>
<evidence type="ECO:0000256" key="1">
    <source>
        <dbReference type="SAM" id="Phobius"/>
    </source>
</evidence>
<feature type="transmembrane region" description="Helical" evidence="1">
    <location>
        <begin position="95"/>
        <end position="121"/>
    </location>
</feature>
<dbReference type="Gene3D" id="1.20.144.10">
    <property type="entry name" value="Phosphatidic acid phosphatase type 2/haloperoxidase"/>
    <property type="match status" value="1"/>
</dbReference>
<feature type="transmembrane region" description="Helical" evidence="1">
    <location>
        <begin position="133"/>
        <end position="154"/>
    </location>
</feature>
<reference evidence="3" key="1">
    <citation type="submission" date="2020-03" db="EMBL/GenBank/DDBJ databases">
        <title>Draft sequencing of Calidifontibacter sp. DB0510.</title>
        <authorList>
            <person name="Kim D.-U."/>
        </authorList>
    </citation>
    <scope>NUCLEOTIDE SEQUENCE</scope>
    <source>
        <strain evidence="3">DB0510</strain>
    </source>
</reference>
<dbReference type="InterPro" id="IPR000326">
    <property type="entry name" value="PAP2/HPO"/>
</dbReference>
<evidence type="ECO:0000259" key="2">
    <source>
        <dbReference type="Pfam" id="PF01569"/>
    </source>
</evidence>
<evidence type="ECO:0000313" key="3">
    <source>
        <dbReference type="EMBL" id="NHN55841.1"/>
    </source>
</evidence>
<feature type="domain" description="Phosphatidic acid phosphatase type 2/haloperoxidase" evidence="2">
    <location>
        <begin position="89"/>
        <end position="152"/>
    </location>
</feature>
<feature type="transmembrane region" description="Helical" evidence="1">
    <location>
        <begin position="6"/>
        <end position="26"/>
    </location>
</feature>
<comment type="caution">
    <text evidence="3">The sequence shown here is derived from an EMBL/GenBank/DDBJ whole genome shotgun (WGS) entry which is preliminary data.</text>
</comment>
<gene>
    <name evidence="3" type="ORF">G9U51_08640</name>
</gene>
<dbReference type="InterPro" id="IPR036938">
    <property type="entry name" value="PAP2/HPO_sf"/>
</dbReference>
<proteinExistence type="predicted"/>
<dbReference type="SUPFAM" id="SSF48317">
    <property type="entry name" value="Acid phosphatase/Vanadium-dependent haloperoxidase"/>
    <property type="match status" value="1"/>
</dbReference>
<dbReference type="AlphaFoldDB" id="A0A967B6Y1"/>
<dbReference type="Pfam" id="PF01569">
    <property type="entry name" value="PAP2"/>
    <property type="match status" value="1"/>
</dbReference>
<evidence type="ECO:0000313" key="4">
    <source>
        <dbReference type="Proteomes" id="UP000744769"/>
    </source>
</evidence>
<protein>
    <submittedName>
        <fullName evidence="3">Phosphatase PAP2 family protein</fullName>
    </submittedName>
</protein>
<keyword evidence="1" id="KW-0472">Membrane</keyword>
<keyword evidence="1" id="KW-1133">Transmembrane helix</keyword>
<sequence length="155" mass="15760">MAGAGWGLLAAGFAAVLPYVVTWRLRHPREQKPVPRRVRVAYLLVTLGCAVAGVVLVGLLGGPHRVVAVVVTMVAGLAVAAVINTRYRVSNHACAAAGGSVILAVLYGPIFLLGVLIAAAVGWSRVVLGRHTVAEVAAGALVGAAVCAVVLPLMT</sequence>
<name>A0A967B6Y1_9MICO</name>
<feature type="transmembrane region" description="Helical" evidence="1">
    <location>
        <begin position="66"/>
        <end position="83"/>
    </location>
</feature>
<keyword evidence="4" id="KW-1185">Reference proteome</keyword>
<organism evidence="3 4">
    <name type="scientific">Metallococcus carri</name>
    <dbReference type="NCBI Taxonomy" id="1656884"/>
    <lineage>
        <taxon>Bacteria</taxon>
        <taxon>Bacillati</taxon>
        <taxon>Actinomycetota</taxon>
        <taxon>Actinomycetes</taxon>
        <taxon>Micrococcales</taxon>
        <taxon>Dermacoccaceae</taxon>
        <taxon>Metallococcus</taxon>
    </lineage>
</organism>
<accession>A0A967B6Y1</accession>
<dbReference type="Proteomes" id="UP000744769">
    <property type="component" value="Unassembled WGS sequence"/>
</dbReference>
<dbReference type="EMBL" id="JAAOIV010000005">
    <property type="protein sequence ID" value="NHN55841.1"/>
    <property type="molecule type" value="Genomic_DNA"/>
</dbReference>
<dbReference type="RefSeq" id="WP_166196020.1">
    <property type="nucleotide sequence ID" value="NZ_JAAOIV010000005.1"/>
</dbReference>